<dbReference type="EMBL" id="JAOQKI010000001">
    <property type="protein sequence ID" value="MCU6715820.1"/>
    <property type="molecule type" value="Genomic_DNA"/>
</dbReference>
<proteinExistence type="predicted"/>
<accession>A0AAW4WEV7</accession>
<protein>
    <submittedName>
        <fullName evidence="3">Septum formation initiator family protein</fullName>
    </submittedName>
</protein>
<dbReference type="AlphaFoldDB" id="A0AAW4WEV7"/>
<reference evidence="3" key="2">
    <citation type="submission" date="2021-10" db="EMBL/GenBank/DDBJ databases">
        <title>Anaerobic single-cell dispensing facilitates the cultivation of human gut bacteria.</title>
        <authorList>
            <person name="Afrizal A."/>
        </authorList>
    </citation>
    <scope>NUCLEOTIDE SEQUENCE</scope>
    <source>
        <strain evidence="3">CLA-AA-H204</strain>
    </source>
</reference>
<dbReference type="Pfam" id="PF04977">
    <property type="entry name" value="DivIC"/>
    <property type="match status" value="1"/>
</dbReference>
<comment type="caution">
    <text evidence="3">The sequence shown here is derived from an EMBL/GenBank/DDBJ whole genome shotgun (WGS) entry which is preliminary data.</text>
</comment>
<dbReference type="InterPro" id="IPR007060">
    <property type="entry name" value="FtsL/DivIC"/>
</dbReference>
<dbReference type="EMBL" id="JAJEQW010000018">
    <property type="protein sequence ID" value="MCC2243291.1"/>
    <property type="molecule type" value="Genomic_DNA"/>
</dbReference>
<evidence type="ECO:0000313" key="6">
    <source>
        <dbReference type="Proteomes" id="UP001209666"/>
    </source>
</evidence>
<reference evidence="4" key="3">
    <citation type="submission" date="2022-09" db="EMBL/GenBank/DDBJ databases">
        <authorList>
            <person name="Hitch T.C.A."/>
        </authorList>
    </citation>
    <scope>NUCLEOTIDE SEQUENCE</scope>
    <source>
        <strain evidence="4">Sanger_19</strain>
    </source>
</reference>
<sequence>MTNSRRKRKQKRNGRICISLIAIMFLVIMSVQIVKLYQKEQEYTAREKALTESLEDETERQNQLDNYEEYTKSQEYIEDQAKSKLGLTHENEIIFKEDKK</sequence>
<gene>
    <name evidence="3" type="ORF">LKD47_13490</name>
    <name evidence="4" type="ORF">OCV43_00830</name>
</gene>
<feature type="region of interest" description="Disordered" evidence="1">
    <location>
        <begin position="50"/>
        <end position="69"/>
    </location>
</feature>
<organism evidence="3 5">
    <name type="scientific">Roseburia amylophila</name>
    <dbReference type="NCBI Taxonomy" id="2981794"/>
    <lineage>
        <taxon>Bacteria</taxon>
        <taxon>Bacillati</taxon>
        <taxon>Bacillota</taxon>
        <taxon>Clostridia</taxon>
        <taxon>Lachnospirales</taxon>
        <taxon>Lachnospiraceae</taxon>
        <taxon>Roseburia</taxon>
    </lineage>
</organism>
<keyword evidence="2" id="KW-0812">Transmembrane</keyword>
<evidence type="ECO:0000256" key="1">
    <source>
        <dbReference type="SAM" id="MobiDB-lite"/>
    </source>
</evidence>
<evidence type="ECO:0000313" key="4">
    <source>
        <dbReference type="EMBL" id="MCU6715820.1"/>
    </source>
</evidence>
<name>A0AAW4WEV7_9FIRM</name>
<dbReference type="RefSeq" id="WP_022242339.1">
    <property type="nucleotide sequence ID" value="NZ_JAJEQW010000018.1"/>
</dbReference>
<keyword evidence="2" id="KW-0472">Membrane</keyword>
<evidence type="ECO:0000313" key="5">
    <source>
        <dbReference type="Proteomes" id="UP001198893"/>
    </source>
</evidence>
<keyword evidence="6" id="KW-1185">Reference proteome</keyword>
<dbReference type="Proteomes" id="UP001209666">
    <property type="component" value="Unassembled WGS sequence"/>
</dbReference>
<reference evidence="4 6" key="1">
    <citation type="journal article" date="2021" name="ISME Commun">
        <title>Automated analysis of genomic sequences facilitates high-throughput and comprehensive description of bacteria.</title>
        <authorList>
            <person name="Hitch T.C.A."/>
        </authorList>
    </citation>
    <scope>NUCLEOTIDE SEQUENCE [LARGE SCALE GENOMIC DNA]</scope>
    <source>
        <strain evidence="4 6">Sanger_19</strain>
    </source>
</reference>
<evidence type="ECO:0000256" key="2">
    <source>
        <dbReference type="SAM" id="Phobius"/>
    </source>
</evidence>
<evidence type="ECO:0000313" key="3">
    <source>
        <dbReference type="EMBL" id="MCC2243291.1"/>
    </source>
</evidence>
<keyword evidence="2" id="KW-1133">Transmembrane helix</keyword>
<feature type="transmembrane region" description="Helical" evidence="2">
    <location>
        <begin position="16"/>
        <end position="37"/>
    </location>
</feature>
<dbReference type="Proteomes" id="UP001198893">
    <property type="component" value="Unassembled WGS sequence"/>
</dbReference>